<proteinExistence type="predicted"/>
<dbReference type="RefSeq" id="WP_143009596.1">
    <property type="nucleotide sequence ID" value="NZ_FMZH01000007.1"/>
</dbReference>
<sequence>MNQIKRSGRRGNLVRCYLSDHEYSRLLAFATPMGITISELIRQEIIYGQMLDVNPAALLQVFTQIGADYSQINAQLQKVSEALKLKPIDEVNEEQRFLQKIIAREFEAVTECLTKAIRMMMIRMNRKRNSL</sequence>
<keyword evidence="2" id="KW-1185">Reference proteome</keyword>
<reference evidence="2" key="1">
    <citation type="submission" date="2016-10" db="EMBL/GenBank/DDBJ databases">
        <authorList>
            <person name="Varghese N."/>
            <person name="Submissions S."/>
        </authorList>
    </citation>
    <scope>NUCLEOTIDE SEQUENCE [LARGE SCALE GENOMIC DNA]</scope>
    <source>
        <strain evidence="2">DSM 18609</strain>
    </source>
</reference>
<dbReference type="STRING" id="390242.SAMN04488024_107159"/>
<dbReference type="EMBL" id="FMZH01000007">
    <property type="protein sequence ID" value="SDD70654.1"/>
    <property type="molecule type" value="Genomic_DNA"/>
</dbReference>
<evidence type="ECO:0000313" key="2">
    <source>
        <dbReference type="Proteomes" id="UP000199455"/>
    </source>
</evidence>
<dbReference type="AlphaFoldDB" id="A0A1G6WXX4"/>
<gene>
    <name evidence="1" type="ORF">SAMN04488024_107159</name>
</gene>
<dbReference type="Proteomes" id="UP000199455">
    <property type="component" value="Unassembled WGS sequence"/>
</dbReference>
<organism evidence="1 2">
    <name type="scientific">Pedobacter soli</name>
    <dbReference type="NCBI Taxonomy" id="390242"/>
    <lineage>
        <taxon>Bacteria</taxon>
        <taxon>Pseudomonadati</taxon>
        <taxon>Bacteroidota</taxon>
        <taxon>Sphingobacteriia</taxon>
        <taxon>Sphingobacteriales</taxon>
        <taxon>Sphingobacteriaceae</taxon>
        <taxon>Pedobacter</taxon>
    </lineage>
</organism>
<protein>
    <submittedName>
        <fullName evidence="1">Uncharacterized protein</fullName>
    </submittedName>
</protein>
<name>A0A1G6WXX4_9SPHI</name>
<evidence type="ECO:0000313" key="1">
    <source>
        <dbReference type="EMBL" id="SDD70654.1"/>
    </source>
</evidence>
<accession>A0A1G6WXX4</accession>